<evidence type="ECO:0000256" key="1">
    <source>
        <dbReference type="ARBA" id="ARBA00004651"/>
    </source>
</evidence>
<accession>A0AAP6ELD0</accession>
<reference evidence="9 11" key="1">
    <citation type="journal article" date="2023" name="Microb. Genom.">
        <title>Mesoterricola silvestris gen. nov., sp. nov., Mesoterricola sediminis sp. nov., Geothrix oryzae sp. nov., Geothrix edaphica sp. nov., Geothrix rubra sp. nov., and Geothrix limicola sp. nov., six novel members of Acidobacteriota isolated from soils.</title>
        <authorList>
            <person name="Weisberg A.J."/>
            <person name="Pearce E."/>
            <person name="Kramer C.G."/>
            <person name="Chang J.H."/>
            <person name="Clarke C.R."/>
        </authorList>
    </citation>
    <scope>NUCLEOTIDE SEQUENCE</scope>
    <source>
        <strain evidence="10 11">NB05-1H</strain>
        <strain evidence="9">NRRL_B-16521</strain>
    </source>
</reference>
<dbReference type="GeneID" id="69813874"/>
<dbReference type="Gene3D" id="3.40.1710.10">
    <property type="entry name" value="abc type-2 transporter like domain"/>
    <property type="match status" value="1"/>
</dbReference>
<comment type="caution">
    <text evidence="9">The sequence shown here is derived from an EMBL/GenBank/DDBJ whole genome shotgun (WGS) entry which is preliminary data.</text>
</comment>
<feature type="transmembrane region" description="Helical" evidence="7">
    <location>
        <begin position="17"/>
        <end position="38"/>
    </location>
</feature>
<organism evidence="9 12">
    <name type="scientific">Streptomyces acidiscabies</name>
    <dbReference type="NCBI Taxonomy" id="42234"/>
    <lineage>
        <taxon>Bacteria</taxon>
        <taxon>Bacillati</taxon>
        <taxon>Actinomycetota</taxon>
        <taxon>Actinomycetes</taxon>
        <taxon>Kitasatosporales</taxon>
        <taxon>Streptomycetaceae</taxon>
        <taxon>Streptomyces</taxon>
    </lineage>
</organism>
<dbReference type="Proteomes" id="UP001272987">
    <property type="component" value="Unassembled WGS sequence"/>
</dbReference>
<feature type="domain" description="ABC-2 type transporter transmembrane" evidence="8">
    <location>
        <begin position="24"/>
        <end position="389"/>
    </location>
</feature>
<keyword evidence="5 7" id="KW-1133">Transmembrane helix</keyword>
<sequence length="421" mass="43787">MTHDNDDATAPTRPGPALWLTPAVLVTVIMAALASLYLGSSVNSADHLDGFPVAVVNADRGDTGAKITEGLRKNTDPHKFDLRTLTLTEAREQMGEGKLYGAIVLPADLTQKLGALSGPGTDVQRPQVTVYTNPLANTSSVSIVNAYATKALTGVNETVGKQLLAAAPKAPGLARLVLAAPLDVHSTPYEAVPSGTGNGLSAFYYALLLVLAGFTGSVIVANLVDAQLGFIPLEWGPVYRMAANSGHSRQSTLLFKWALMGGLAVVVSSAYLGIAAWLGMPLDHPWQLWLLGILVIAAVAVVAQAILALLGGLGMIISLLLFVVLAVPSSGGTTPLEALPPFIRFLSGFEPVHQAYVGVRSVLYFGATWDGGLGRAVIASTVALVLGLAAGFLGTRAYDRKGLTRSHPTETPATTPEPVTA</sequence>
<dbReference type="InterPro" id="IPR051328">
    <property type="entry name" value="T7SS_ABC-Transporter"/>
</dbReference>
<dbReference type="PANTHER" id="PTHR43077:SF8">
    <property type="entry name" value="DOXORUBICIN RESISTANCE ABC TRANSPORTER PERMEASE PROTEIN DRRB"/>
    <property type="match status" value="1"/>
</dbReference>
<keyword evidence="4 7" id="KW-0812">Transmembrane</keyword>
<feature type="transmembrane region" description="Helical" evidence="7">
    <location>
        <begin position="286"/>
        <end position="303"/>
    </location>
</feature>
<dbReference type="AlphaFoldDB" id="A0AAP6ELD0"/>
<dbReference type="EMBL" id="JARAWP010000018">
    <property type="protein sequence ID" value="MDX3021946.1"/>
    <property type="molecule type" value="Genomic_DNA"/>
</dbReference>
<evidence type="ECO:0000313" key="9">
    <source>
        <dbReference type="EMBL" id="MDX2966530.1"/>
    </source>
</evidence>
<comment type="subcellular location">
    <subcellularLocation>
        <location evidence="1">Cell membrane</location>
        <topology evidence="1">Multi-pass membrane protein</topology>
    </subcellularLocation>
</comment>
<evidence type="ECO:0000313" key="11">
    <source>
        <dbReference type="Proteomes" id="UP001272987"/>
    </source>
</evidence>
<protein>
    <submittedName>
        <fullName evidence="9">DUF3533 domain-containing protein</fullName>
    </submittedName>
</protein>
<feature type="transmembrane region" description="Helical" evidence="7">
    <location>
        <begin position="257"/>
        <end position="280"/>
    </location>
</feature>
<dbReference type="Pfam" id="PF12698">
    <property type="entry name" value="ABC2_membrane_3"/>
    <property type="match status" value="1"/>
</dbReference>
<feature type="transmembrane region" description="Helical" evidence="7">
    <location>
        <begin position="308"/>
        <end position="327"/>
    </location>
</feature>
<feature type="transmembrane region" description="Helical" evidence="7">
    <location>
        <begin position="202"/>
        <end position="224"/>
    </location>
</feature>
<proteinExistence type="inferred from homology"/>
<dbReference type="GO" id="GO:0005886">
    <property type="term" value="C:plasma membrane"/>
    <property type="evidence" value="ECO:0007669"/>
    <property type="project" value="UniProtKB-SubCell"/>
</dbReference>
<dbReference type="Proteomes" id="UP001282288">
    <property type="component" value="Unassembled WGS sequence"/>
</dbReference>
<keyword evidence="6 7" id="KW-0472">Membrane</keyword>
<dbReference type="GO" id="GO:0140359">
    <property type="term" value="F:ABC-type transporter activity"/>
    <property type="evidence" value="ECO:0007669"/>
    <property type="project" value="InterPro"/>
</dbReference>
<dbReference type="EMBL" id="JARAWC010000061">
    <property type="protein sequence ID" value="MDX2966530.1"/>
    <property type="molecule type" value="Genomic_DNA"/>
</dbReference>
<feature type="transmembrane region" description="Helical" evidence="7">
    <location>
        <begin position="373"/>
        <end position="395"/>
    </location>
</feature>
<evidence type="ECO:0000256" key="4">
    <source>
        <dbReference type="ARBA" id="ARBA00022692"/>
    </source>
</evidence>
<dbReference type="InterPro" id="IPR013525">
    <property type="entry name" value="ABC2_TM"/>
</dbReference>
<name>A0AAP6ELD0_9ACTN</name>
<evidence type="ECO:0000313" key="10">
    <source>
        <dbReference type="EMBL" id="MDX3021946.1"/>
    </source>
</evidence>
<evidence type="ECO:0000256" key="2">
    <source>
        <dbReference type="ARBA" id="ARBA00007783"/>
    </source>
</evidence>
<evidence type="ECO:0000256" key="3">
    <source>
        <dbReference type="ARBA" id="ARBA00022475"/>
    </source>
</evidence>
<keyword evidence="3" id="KW-1003">Cell membrane</keyword>
<comment type="similarity">
    <text evidence="2">Belongs to the ABC-2 integral membrane protein family.</text>
</comment>
<evidence type="ECO:0000256" key="6">
    <source>
        <dbReference type="ARBA" id="ARBA00023136"/>
    </source>
</evidence>
<evidence type="ECO:0000256" key="7">
    <source>
        <dbReference type="SAM" id="Phobius"/>
    </source>
</evidence>
<evidence type="ECO:0000313" key="12">
    <source>
        <dbReference type="Proteomes" id="UP001282288"/>
    </source>
</evidence>
<keyword evidence="11" id="KW-1185">Reference proteome</keyword>
<evidence type="ECO:0000256" key="5">
    <source>
        <dbReference type="ARBA" id="ARBA00022989"/>
    </source>
</evidence>
<gene>
    <name evidence="9" type="ORF">PV399_43550</name>
    <name evidence="10" type="ORF">PV666_29250</name>
</gene>
<dbReference type="RefSeq" id="WP_010360312.1">
    <property type="nucleotide sequence ID" value="NZ_BCML01000001.1"/>
</dbReference>
<dbReference type="PANTHER" id="PTHR43077">
    <property type="entry name" value="TRANSPORT PERMEASE YVFS-RELATED"/>
    <property type="match status" value="1"/>
</dbReference>
<evidence type="ECO:0000259" key="8">
    <source>
        <dbReference type="Pfam" id="PF12698"/>
    </source>
</evidence>